<dbReference type="PANTHER" id="PTHR30461:SF23">
    <property type="entry name" value="DNA RECOMBINASE-RELATED"/>
    <property type="match status" value="1"/>
</dbReference>
<dbReference type="Pfam" id="PF13408">
    <property type="entry name" value="Zn_ribbon_recom"/>
    <property type="match status" value="1"/>
</dbReference>
<dbReference type="PROSITE" id="PS51737">
    <property type="entry name" value="RECOMBINASE_DNA_BIND"/>
    <property type="match status" value="1"/>
</dbReference>
<dbReference type="Gene3D" id="3.90.1750.20">
    <property type="entry name" value="Putative Large Serine Recombinase, Chain B, Domain 2"/>
    <property type="match status" value="1"/>
</dbReference>
<dbReference type="InterPro" id="IPR025827">
    <property type="entry name" value="Zn_ribbon_recom_dom"/>
</dbReference>
<dbReference type="EMBL" id="BNAW01000054">
    <property type="protein sequence ID" value="GHG42669.1"/>
    <property type="molecule type" value="Genomic_DNA"/>
</dbReference>
<accession>A0ABQ3KST1</accession>
<sequence>MAEFFDVGQSRSVPWERRTEGARLLAELKNPHHEWDAIVVGEGTRCWFGNQFSLIAPKFAAYGVDLWVLELGGKYDARNPSHKMLMSVLGGMSESERQHVQARVRAAMDAQVINEGRHQGAPYGYVVVNSGPHPNPRKAAEGSKLRVLAIDETTADVVRRIFAEYLDGNGDRAIANLLNRDGIPCPSAHRPDQNRHRLADGWQGSSVRAILDNPRYTGYAIFGRWTKQETLLDPEDVAAGHVVRFKRAAPDRIVRSREQAHPAIVSVETFTQVQLLRRSKSAGGLKTARKAERGARNTARSYLLRGLVRCGICGRKMQGATIRKGAYYRGTSRTMAPGSLTLADHPKTVNLREGVVVEALSGWLHELFHPDNRDRTAAALLGSDGSKADGGALEAARNRLADAEARLQRYQAAIAAGVDPEALVDPMNQAQAERAAAKAQIENVPADSTVSRAEIYARIDALGDVCGTLADATTAGMSRLYRALNLKLRYEPKELAVYATTNPGVDSACVRGGT</sequence>
<dbReference type="InterPro" id="IPR050639">
    <property type="entry name" value="SSR_resolvase"/>
</dbReference>
<dbReference type="Pfam" id="PF07508">
    <property type="entry name" value="Recombinase"/>
    <property type="match status" value="1"/>
</dbReference>
<reference evidence="3" key="1">
    <citation type="journal article" date="2019" name="Int. J. Syst. Evol. Microbiol.">
        <title>The Global Catalogue of Microorganisms (GCM) 10K type strain sequencing project: providing services to taxonomists for standard genome sequencing and annotation.</title>
        <authorList>
            <consortium name="The Broad Institute Genomics Platform"/>
            <consortium name="The Broad Institute Genome Sequencing Center for Infectious Disease"/>
            <person name="Wu L."/>
            <person name="Ma J."/>
        </authorList>
    </citation>
    <scope>NUCLEOTIDE SEQUENCE [LARGE SCALE GENOMIC DNA]</scope>
    <source>
        <strain evidence="3">CGMCC 4.7680</strain>
    </source>
</reference>
<dbReference type="InterPro" id="IPR038109">
    <property type="entry name" value="DNA_bind_recomb_sf"/>
</dbReference>
<name>A0ABQ3KST1_9PSEU</name>
<feature type="domain" description="Recombinase" evidence="1">
    <location>
        <begin position="122"/>
        <end position="283"/>
    </location>
</feature>
<proteinExistence type="predicted"/>
<evidence type="ECO:0000313" key="3">
    <source>
        <dbReference type="Proteomes" id="UP000649955"/>
    </source>
</evidence>
<dbReference type="Proteomes" id="UP000649955">
    <property type="component" value="Unassembled WGS sequence"/>
</dbReference>
<keyword evidence="3" id="KW-1185">Reference proteome</keyword>
<dbReference type="InterPro" id="IPR006119">
    <property type="entry name" value="Resolv_N"/>
</dbReference>
<dbReference type="SUPFAM" id="SSF53041">
    <property type="entry name" value="Resolvase-like"/>
    <property type="match status" value="1"/>
</dbReference>
<comment type="caution">
    <text evidence="2">The sequence shown here is derived from an EMBL/GenBank/DDBJ whole genome shotgun (WGS) entry which is preliminary data.</text>
</comment>
<evidence type="ECO:0000313" key="2">
    <source>
        <dbReference type="EMBL" id="GHG42669.1"/>
    </source>
</evidence>
<dbReference type="Pfam" id="PF00239">
    <property type="entry name" value="Resolvase"/>
    <property type="match status" value="1"/>
</dbReference>
<organism evidence="2 3">
    <name type="scientific">Amycolatopsis bullii</name>
    <dbReference type="NCBI Taxonomy" id="941987"/>
    <lineage>
        <taxon>Bacteria</taxon>
        <taxon>Bacillati</taxon>
        <taxon>Actinomycetota</taxon>
        <taxon>Actinomycetes</taxon>
        <taxon>Pseudonocardiales</taxon>
        <taxon>Pseudonocardiaceae</taxon>
        <taxon>Amycolatopsis</taxon>
    </lineage>
</organism>
<gene>
    <name evidence="2" type="ORF">GCM10017567_75680</name>
</gene>
<dbReference type="InterPro" id="IPR011109">
    <property type="entry name" value="DNA_bind_recombinase_dom"/>
</dbReference>
<dbReference type="PANTHER" id="PTHR30461">
    <property type="entry name" value="DNA-INVERTASE FROM LAMBDOID PROPHAGE"/>
    <property type="match status" value="1"/>
</dbReference>
<evidence type="ECO:0000259" key="1">
    <source>
        <dbReference type="PROSITE" id="PS51737"/>
    </source>
</evidence>
<protein>
    <submittedName>
        <fullName evidence="2">Recombinase</fullName>
    </submittedName>
</protein>
<dbReference type="InterPro" id="IPR036162">
    <property type="entry name" value="Resolvase-like_N_sf"/>
</dbReference>